<dbReference type="EMBL" id="FQVQ01000001">
    <property type="protein sequence ID" value="SHE78158.1"/>
    <property type="molecule type" value="Genomic_DNA"/>
</dbReference>
<accession>A0A1M4WA71</accession>
<dbReference type="Proteomes" id="UP000184147">
    <property type="component" value="Unassembled WGS sequence"/>
</dbReference>
<organism evidence="1 2">
    <name type="scientific">Flavobacterium fontis</name>
    <dbReference type="NCBI Taxonomy" id="1124188"/>
    <lineage>
        <taxon>Bacteria</taxon>
        <taxon>Pseudomonadati</taxon>
        <taxon>Bacteroidota</taxon>
        <taxon>Flavobacteriia</taxon>
        <taxon>Flavobacteriales</taxon>
        <taxon>Flavobacteriaceae</taxon>
        <taxon>Flavobacterium</taxon>
    </lineage>
</organism>
<dbReference type="RefSeq" id="WP_073360605.1">
    <property type="nucleotide sequence ID" value="NZ_FQVQ01000001.1"/>
</dbReference>
<dbReference type="AlphaFoldDB" id="A0A1M4WA71"/>
<evidence type="ECO:0000313" key="2">
    <source>
        <dbReference type="Proteomes" id="UP000184147"/>
    </source>
</evidence>
<dbReference type="STRING" id="1124188.SAMN05444377_101230"/>
<dbReference type="OrthoDB" id="1348882at2"/>
<proteinExistence type="predicted"/>
<sequence>MENKEILKLLKKLLSEVKSKSDNNFEGLGLIVYKDFVNLPIIPFNDEKCIRLPIKDFSVIVDTLLKISNCHNEFHDGFHLISKEFQLTHISNYFSTPIIEKIKIEKKYGSRYRTALYGSFLPNVLFTAVLSKNYGPIIFEKGRALSY</sequence>
<name>A0A1M4WA71_9FLAO</name>
<reference evidence="1 2" key="1">
    <citation type="submission" date="2016-11" db="EMBL/GenBank/DDBJ databases">
        <authorList>
            <person name="Jaros S."/>
            <person name="Januszkiewicz K."/>
            <person name="Wedrychowicz H."/>
        </authorList>
    </citation>
    <scope>NUCLEOTIDE SEQUENCE [LARGE SCALE GENOMIC DNA]</scope>
    <source>
        <strain evidence="1 2">DSM 25660</strain>
    </source>
</reference>
<gene>
    <name evidence="1" type="ORF">SAMN05444377_101230</name>
</gene>
<evidence type="ECO:0000313" key="1">
    <source>
        <dbReference type="EMBL" id="SHE78158.1"/>
    </source>
</evidence>
<keyword evidence="2" id="KW-1185">Reference proteome</keyword>
<protein>
    <submittedName>
        <fullName evidence="1">Uncharacterized protein</fullName>
    </submittedName>
</protein>